<comment type="similarity">
    <text evidence="1">Belongs to the HipA Ser/Thr kinase family.</text>
</comment>
<evidence type="ECO:0000259" key="4">
    <source>
        <dbReference type="Pfam" id="PF07804"/>
    </source>
</evidence>
<evidence type="ECO:0000256" key="1">
    <source>
        <dbReference type="ARBA" id="ARBA00010164"/>
    </source>
</evidence>
<keyword evidence="6" id="KW-1185">Reference proteome</keyword>
<dbReference type="Proteomes" id="UP000317332">
    <property type="component" value="Unassembled WGS sequence"/>
</dbReference>
<evidence type="ECO:0000256" key="2">
    <source>
        <dbReference type="ARBA" id="ARBA00022679"/>
    </source>
</evidence>
<evidence type="ECO:0000256" key="3">
    <source>
        <dbReference type="ARBA" id="ARBA00022777"/>
    </source>
</evidence>
<dbReference type="PANTHER" id="PTHR37419">
    <property type="entry name" value="SERINE/THREONINE-PROTEIN KINASE TOXIN HIPA"/>
    <property type="match status" value="1"/>
</dbReference>
<dbReference type="PANTHER" id="PTHR37419:SF1">
    <property type="entry name" value="SERINE_THREONINE-PROTEIN KINASE TOXIN HIPA"/>
    <property type="match status" value="1"/>
</dbReference>
<dbReference type="EMBL" id="VHIQ01000003">
    <property type="protein sequence ID" value="TPV34062.1"/>
    <property type="molecule type" value="Genomic_DNA"/>
</dbReference>
<sequence>MKMPTIKNCPGTLAEGYSTYSRTALKRVFEGKKVSHVLPYAAPNSDEETDKLFVDNRKRLSISGVQEKFSVLLDKNKLRLIKEGEQGTYILKPIPGARKNPDQMPANEHVTMQIARQVFGIETAENAMIFFENGAPAYITKRFDVRDDKTKWAQEDFATLAGLTPQTHGDNYKYEGNYLYLFHLLQKYVPAYQVEAPKLFRLILFNYLMSNGDAHYKNFSLIETSFGDFKLSPAYDLLNSRMHIDDRDFALSEGLLPSTDAKGKVHEQFIILGKKAGIPKNQIDKTIALLTSKEEEVKQRIQNSYLSERFKRNYEQAYLTRLNKLTRL</sequence>
<evidence type="ECO:0000313" key="5">
    <source>
        <dbReference type="EMBL" id="TPV34062.1"/>
    </source>
</evidence>
<organism evidence="5 6">
    <name type="scientific">Paucihalobacter ruber</name>
    <dbReference type="NCBI Taxonomy" id="2567861"/>
    <lineage>
        <taxon>Bacteria</taxon>
        <taxon>Pseudomonadati</taxon>
        <taxon>Bacteroidota</taxon>
        <taxon>Flavobacteriia</taxon>
        <taxon>Flavobacteriales</taxon>
        <taxon>Flavobacteriaceae</taxon>
        <taxon>Paucihalobacter</taxon>
    </lineage>
</organism>
<dbReference type="Pfam" id="PF07804">
    <property type="entry name" value="HipA_C"/>
    <property type="match status" value="1"/>
</dbReference>
<dbReference type="Gene3D" id="1.10.1070.20">
    <property type="match status" value="1"/>
</dbReference>
<reference evidence="5 6" key="1">
    <citation type="submission" date="2019-06" db="EMBL/GenBank/DDBJ databases">
        <title>Flavobacteriaceae Paucihalobacterium erythroidium CWB-1, complete genome.</title>
        <authorList>
            <person name="Wu S."/>
        </authorList>
    </citation>
    <scope>NUCLEOTIDE SEQUENCE [LARGE SCALE GENOMIC DNA]</scope>
    <source>
        <strain evidence="5 6">CWB-1</strain>
    </source>
</reference>
<keyword evidence="2" id="KW-0808">Transferase</keyword>
<dbReference type="GO" id="GO:0004674">
    <property type="term" value="F:protein serine/threonine kinase activity"/>
    <property type="evidence" value="ECO:0007669"/>
    <property type="project" value="TreeGrafter"/>
</dbReference>
<dbReference type="AlphaFoldDB" id="A0A506PLH8"/>
<comment type="caution">
    <text evidence="5">The sequence shown here is derived from an EMBL/GenBank/DDBJ whole genome shotgun (WGS) entry which is preliminary data.</text>
</comment>
<gene>
    <name evidence="5" type="ORF">FJ651_07840</name>
</gene>
<dbReference type="GO" id="GO:0005829">
    <property type="term" value="C:cytosol"/>
    <property type="evidence" value="ECO:0007669"/>
    <property type="project" value="TreeGrafter"/>
</dbReference>
<dbReference type="InterPro" id="IPR012893">
    <property type="entry name" value="HipA-like_C"/>
</dbReference>
<keyword evidence="3" id="KW-0418">Kinase</keyword>
<protein>
    <submittedName>
        <fullName evidence="5">HipA domain-containing protein</fullName>
    </submittedName>
</protein>
<dbReference type="InterPro" id="IPR052028">
    <property type="entry name" value="HipA_Ser/Thr_kinase"/>
</dbReference>
<dbReference type="OrthoDB" id="9805913at2"/>
<proteinExistence type="inferred from homology"/>
<feature type="domain" description="HipA-like C-terminal" evidence="4">
    <location>
        <begin position="60"/>
        <end position="289"/>
    </location>
</feature>
<dbReference type="RefSeq" id="WP_140989959.1">
    <property type="nucleotide sequence ID" value="NZ_VHIQ01000003.1"/>
</dbReference>
<accession>A0A506PLH8</accession>
<evidence type="ECO:0000313" key="6">
    <source>
        <dbReference type="Proteomes" id="UP000317332"/>
    </source>
</evidence>
<name>A0A506PLH8_9FLAO</name>